<evidence type="ECO:0000313" key="1">
    <source>
        <dbReference type="EMBL" id="MBB4843183.1"/>
    </source>
</evidence>
<accession>A0A840L8U6</accession>
<gene>
    <name evidence="1" type="ORF">HNP55_001702</name>
</gene>
<keyword evidence="2" id="KW-1185">Reference proteome</keyword>
<sequence length="67" mass="7852">MRLVNGVRRSTLSVYFIAARAYPLSLSPAQETWFDEWVEEVRQSIRDGETTYLRDPAYNRVLSLLFP</sequence>
<evidence type="ECO:0000313" key="2">
    <source>
        <dbReference type="Proteomes" id="UP000562027"/>
    </source>
</evidence>
<comment type="caution">
    <text evidence="1">The sequence shown here is derived from an EMBL/GenBank/DDBJ whole genome shotgun (WGS) entry which is preliminary data.</text>
</comment>
<dbReference type="AlphaFoldDB" id="A0A840L8U6"/>
<protein>
    <submittedName>
        <fullName evidence="1">Uncharacterized protein</fullName>
    </submittedName>
</protein>
<reference evidence="1 2" key="1">
    <citation type="submission" date="2020-08" db="EMBL/GenBank/DDBJ databases">
        <title>Functional genomics of gut bacteria from endangered species of beetles.</title>
        <authorList>
            <person name="Carlos-Shanley C."/>
        </authorList>
    </citation>
    <scope>NUCLEOTIDE SEQUENCE [LARGE SCALE GENOMIC DNA]</scope>
    <source>
        <strain evidence="1 2">S00239</strain>
    </source>
</reference>
<dbReference type="EMBL" id="JACHLP010000003">
    <property type="protein sequence ID" value="MBB4843183.1"/>
    <property type="molecule type" value="Genomic_DNA"/>
</dbReference>
<dbReference type="Proteomes" id="UP000562027">
    <property type="component" value="Unassembled WGS sequence"/>
</dbReference>
<organism evidence="1 2">
    <name type="scientific">Roseateles oligotrophus</name>
    <dbReference type="NCBI Taxonomy" id="1769250"/>
    <lineage>
        <taxon>Bacteria</taxon>
        <taxon>Pseudomonadati</taxon>
        <taxon>Pseudomonadota</taxon>
        <taxon>Betaproteobacteria</taxon>
        <taxon>Burkholderiales</taxon>
        <taxon>Sphaerotilaceae</taxon>
        <taxon>Roseateles</taxon>
    </lineage>
</organism>
<name>A0A840L8U6_9BURK</name>
<proteinExistence type="predicted"/>